<evidence type="ECO:0000259" key="2">
    <source>
        <dbReference type="SMART" id="SM00899"/>
    </source>
</evidence>
<evidence type="ECO:0000313" key="4">
    <source>
        <dbReference type="Proteomes" id="UP000321569"/>
    </source>
</evidence>
<reference evidence="3 4" key="1">
    <citation type="submission" date="2019-07" db="EMBL/GenBank/DDBJ databases">
        <title>Whole genome shotgun sequence of Lactobacillus rapi NBRC 109618.</title>
        <authorList>
            <person name="Hosoyama A."/>
            <person name="Uohara A."/>
            <person name="Ohji S."/>
            <person name="Ichikawa N."/>
        </authorList>
    </citation>
    <scope>NUCLEOTIDE SEQUENCE [LARGE SCALE GENOMIC DNA]</scope>
    <source>
        <strain evidence="3 4">NBRC 109618</strain>
    </source>
</reference>
<dbReference type="Proteomes" id="UP000321569">
    <property type="component" value="Unassembled WGS sequence"/>
</dbReference>
<feature type="domain" description="Ferrous iron transporter FeoA-like" evidence="2">
    <location>
        <begin position="84"/>
        <end position="156"/>
    </location>
</feature>
<feature type="domain" description="Ferrous iron transporter FeoA-like" evidence="2">
    <location>
        <begin position="2"/>
        <end position="74"/>
    </location>
</feature>
<dbReference type="EMBL" id="BKAM01000006">
    <property type="protein sequence ID" value="GEP71927.1"/>
    <property type="molecule type" value="Genomic_DNA"/>
</dbReference>
<accession>A0A512PL48</accession>
<dbReference type="AlphaFoldDB" id="A0A512PL48"/>
<dbReference type="InterPro" id="IPR007167">
    <property type="entry name" value="Fe-transptr_FeoA-like"/>
</dbReference>
<dbReference type="STRING" id="1423795.FD12_GL000016"/>
<proteinExistence type="predicted"/>
<protein>
    <submittedName>
        <fullName evidence="3">Ferrous iron transporter A</fullName>
    </submittedName>
</protein>
<dbReference type="InterPro" id="IPR008988">
    <property type="entry name" value="Transcriptional_repressor_C"/>
</dbReference>
<dbReference type="OrthoDB" id="9811076at2"/>
<dbReference type="PANTHER" id="PTHR42954:SF2">
    <property type="entry name" value="FE(2+) TRANSPORT PROTEIN A"/>
    <property type="match status" value="1"/>
</dbReference>
<dbReference type="SUPFAM" id="SSF50037">
    <property type="entry name" value="C-terminal domain of transcriptional repressors"/>
    <property type="match status" value="2"/>
</dbReference>
<dbReference type="Gene3D" id="2.30.30.90">
    <property type="match status" value="2"/>
</dbReference>
<sequence>MKSLAESRQRGQYIILNVLGERSVARRLAEMGMIAGKKVTIISPSQDASGMMIYFQGQRLAISLDIAQRIVVRSVQEKAGKKLRSLSDLPKGESGLVRKMVGDRALRRRLLDMGLTNNTLIKINQVAPLGDPIELVVRGYKLSLRKRDASCILIEEV</sequence>
<dbReference type="Pfam" id="PF04023">
    <property type="entry name" value="FeoA"/>
    <property type="match status" value="2"/>
</dbReference>
<dbReference type="SMART" id="SM00899">
    <property type="entry name" value="FeoA"/>
    <property type="match status" value="2"/>
</dbReference>
<dbReference type="PANTHER" id="PTHR42954">
    <property type="entry name" value="FE(2+) TRANSPORT PROTEIN A"/>
    <property type="match status" value="1"/>
</dbReference>
<evidence type="ECO:0000313" key="3">
    <source>
        <dbReference type="EMBL" id="GEP71927.1"/>
    </source>
</evidence>
<dbReference type="GO" id="GO:0046914">
    <property type="term" value="F:transition metal ion binding"/>
    <property type="evidence" value="ECO:0007669"/>
    <property type="project" value="InterPro"/>
</dbReference>
<evidence type="ECO:0000256" key="1">
    <source>
        <dbReference type="ARBA" id="ARBA00023004"/>
    </source>
</evidence>
<dbReference type="InterPro" id="IPR052713">
    <property type="entry name" value="FeoA"/>
</dbReference>
<gene>
    <name evidence="3" type="primary">feoA</name>
    <name evidence="3" type="ORF">LRA02_07950</name>
</gene>
<keyword evidence="1" id="KW-0408">Iron</keyword>
<organism evidence="3 4">
    <name type="scientific">Lentilactobacillus rapi</name>
    <dbReference type="NCBI Taxonomy" id="481723"/>
    <lineage>
        <taxon>Bacteria</taxon>
        <taxon>Bacillati</taxon>
        <taxon>Bacillota</taxon>
        <taxon>Bacilli</taxon>
        <taxon>Lactobacillales</taxon>
        <taxon>Lactobacillaceae</taxon>
        <taxon>Lentilactobacillus</taxon>
    </lineage>
</organism>
<dbReference type="RefSeq" id="WP_054747388.1">
    <property type="nucleotide sequence ID" value="NZ_BKAM01000006.1"/>
</dbReference>
<name>A0A512PL48_9LACO</name>
<comment type="caution">
    <text evidence="3">The sequence shown here is derived from an EMBL/GenBank/DDBJ whole genome shotgun (WGS) entry which is preliminary data.</text>
</comment>
<dbReference type="InterPro" id="IPR038157">
    <property type="entry name" value="FeoA_core_dom"/>
</dbReference>